<dbReference type="Pfam" id="PF12906">
    <property type="entry name" value="RINGv"/>
    <property type="match status" value="1"/>
</dbReference>
<keyword evidence="5" id="KW-1133">Transmembrane helix</keyword>
<feature type="compositionally biased region" description="Low complexity" evidence="4">
    <location>
        <begin position="69"/>
        <end position="82"/>
    </location>
</feature>
<dbReference type="GO" id="GO:0008270">
    <property type="term" value="F:zinc ion binding"/>
    <property type="evidence" value="ECO:0007669"/>
    <property type="project" value="UniProtKB-KW"/>
</dbReference>
<dbReference type="SUPFAM" id="SSF57850">
    <property type="entry name" value="RING/U-box"/>
    <property type="match status" value="1"/>
</dbReference>
<evidence type="ECO:0000256" key="4">
    <source>
        <dbReference type="SAM" id="MobiDB-lite"/>
    </source>
</evidence>
<feature type="compositionally biased region" description="Low complexity" evidence="4">
    <location>
        <begin position="488"/>
        <end position="510"/>
    </location>
</feature>
<evidence type="ECO:0000256" key="3">
    <source>
        <dbReference type="ARBA" id="ARBA00022833"/>
    </source>
</evidence>
<feature type="region of interest" description="Disordered" evidence="4">
    <location>
        <begin position="1"/>
        <end position="44"/>
    </location>
</feature>
<sequence>MGDEEKLAVKDHGHVVSSEEITAIPDEEVESSTRMDKGTTPQVHQWRRHDLFLDIPSSTVEVSSQDSVTARTTITPSPTPRRVNFLLTPNSNEARLDGSPGPPSSSTGKSSIRDLFTKLSFKYRNSTPMDIEKGPEIVPEASSTTNREKPSISRSLSLLFTPRMKRTSSLPALADSNPGPSNGGCRKGPQKQMSRSLSVPTNSKDRRIRRMDSFFRVIPTTPRVKEGDAVISISPPADPETIDDDEGEDIPEEEAVCRICLIELSEGGETLKMECSCKGELALAHRDCAVKWFSIKGNKTCDVCRQEVKNLPVTLLRIQNVQAQSQTNRVLQGDLNNYRIWQEVPVLVIISMLAYFCFLEQLLVGKMGTGAISISLPFACVLGLLASMTASTMVKGRYVWVYASIQFSLVVLFAHIFYSLKIHLQAVLSVLFATFAGFGVTISCSSILVEFLRLRRMWNSSFSSSPRSHISQLSTRPGQLPRLAVPWQQQTADQSQSQQGRQQQQAEGNS</sequence>
<feature type="transmembrane region" description="Helical" evidence="5">
    <location>
        <begin position="344"/>
        <end position="364"/>
    </location>
</feature>
<evidence type="ECO:0000256" key="5">
    <source>
        <dbReference type="SAM" id="Phobius"/>
    </source>
</evidence>
<organism evidence="7 8">
    <name type="scientific">Trapa natans</name>
    <name type="common">Water chestnut</name>
    <dbReference type="NCBI Taxonomy" id="22666"/>
    <lineage>
        <taxon>Eukaryota</taxon>
        <taxon>Viridiplantae</taxon>
        <taxon>Streptophyta</taxon>
        <taxon>Embryophyta</taxon>
        <taxon>Tracheophyta</taxon>
        <taxon>Spermatophyta</taxon>
        <taxon>Magnoliopsida</taxon>
        <taxon>eudicotyledons</taxon>
        <taxon>Gunneridae</taxon>
        <taxon>Pentapetalae</taxon>
        <taxon>rosids</taxon>
        <taxon>malvids</taxon>
        <taxon>Myrtales</taxon>
        <taxon>Lythraceae</taxon>
        <taxon>Trapa</taxon>
    </lineage>
</organism>
<dbReference type="CDD" id="cd16495">
    <property type="entry name" value="RING_CH-C4HC3_MARCH"/>
    <property type="match status" value="1"/>
</dbReference>
<feature type="transmembrane region" description="Helical" evidence="5">
    <location>
        <begin position="370"/>
        <end position="387"/>
    </location>
</feature>
<feature type="transmembrane region" description="Helical" evidence="5">
    <location>
        <begin position="426"/>
        <end position="449"/>
    </location>
</feature>
<feature type="compositionally biased region" description="Basic and acidic residues" evidence="4">
    <location>
        <begin position="1"/>
        <end position="14"/>
    </location>
</feature>
<gene>
    <name evidence="7" type="ORF">SAY86_017818</name>
</gene>
<dbReference type="Proteomes" id="UP001346149">
    <property type="component" value="Unassembled WGS sequence"/>
</dbReference>
<reference evidence="7 8" key="1">
    <citation type="journal article" date="2023" name="Hortic Res">
        <title>Pangenome of water caltrop reveals structural variations and asymmetric subgenome divergence after allopolyploidization.</title>
        <authorList>
            <person name="Zhang X."/>
            <person name="Chen Y."/>
            <person name="Wang L."/>
            <person name="Yuan Y."/>
            <person name="Fang M."/>
            <person name="Shi L."/>
            <person name="Lu R."/>
            <person name="Comes H.P."/>
            <person name="Ma Y."/>
            <person name="Chen Y."/>
            <person name="Huang G."/>
            <person name="Zhou Y."/>
            <person name="Zheng Z."/>
            <person name="Qiu Y."/>
        </authorList>
    </citation>
    <scope>NUCLEOTIDE SEQUENCE [LARGE SCALE GENOMIC DNA]</scope>
    <source>
        <strain evidence="7">F231</strain>
    </source>
</reference>
<dbReference type="EMBL" id="JAXQNO010000010">
    <property type="protein sequence ID" value="KAK4790514.1"/>
    <property type="molecule type" value="Genomic_DNA"/>
</dbReference>
<keyword evidence="5" id="KW-0472">Membrane</keyword>
<keyword evidence="2" id="KW-0863">Zinc-finger</keyword>
<feature type="region of interest" description="Disordered" evidence="4">
    <location>
        <begin position="486"/>
        <end position="510"/>
    </location>
</feature>
<dbReference type="Gene3D" id="3.30.40.10">
    <property type="entry name" value="Zinc/RING finger domain, C3HC4 (zinc finger)"/>
    <property type="match status" value="1"/>
</dbReference>
<feature type="compositionally biased region" description="Polar residues" evidence="4">
    <location>
        <begin position="191"/>
        <end position="202"/>
    </location>
</feature>
<comment type="caution">
    <text evidence="7">The sequence shown here is derived from an EMBL/GenBank/DDBJ whole genome shotgun (WGS) entry which is preliminary data.</text>
</comment>
<feature type="region of interest" description="Disordered" evidence="4">
    <location>
        <begin position="62"/>
        <end position="111"/>
    </location>
</feature>
<dbReference type="InterPro" id="IPR013083">
    <property type="entry name" value="Znf_RING/FYVE/PHD"/>
</dbReference>
<evidence type="ECO:0000256" key="1">
    <source>
        <dbReference type="ARBA" id="ARBA00022723"/>
    </source>
</evidence>
<dbReference type="InterPro" id="IPR011016">
    <property type="entry name" value="Znf_RING-CH"/>
</dbReference>
<dbReference type="SMART" id="SM00744">
    <property type="entry name" value="RINGv"/>
    <property type="match status" value="1"/>
</dbReference>
<name>A0AAN7LSX6_TRANT</name>
<keyword evidence="5" id="KW-0812">Transmembrane</keyword>
<dbReference type="PANTHER" id="PTHR46158">
    <property type="entry name" value="OS02G0165000 PROTEIN"/>
    <property type="match status" value="1"/>
</dbReference>
<keyword evidence="8" id="KW-1185">Reference proteome</keyword>
<evidence type="ECO:0000256" key="2">
    <source>
        <dbReference type="ARBA" id="ARBA00022771"/>
    </source>
</evidence>
<feature type="transmembrane region" description="Helical" evidence="5">
    <location>
        <begin position="399"/>
        <end position="420"/>
    </location>
</feature>
<evidence type="ECO:0000259" key="6">
    <source>
        <dbReference type="PROSITE" id="PS51292"/>
    </source>
</evidence>
<dbReference type="PROSITE" id="PS51292">
    <property type="entry name" value="ZF_RING_CH"/>
    <property type="match status" value="1"/>
</dbReference>
<feature type="region of interest" description="Disordered" evidence="4">
    <location>
        <begin position="126"/>
        <end position="203"/>
    </location>
</feature>
<keyword evidence="3" id="KW-0862">Zinc</keyword>
<proteinExistence type="predicted"/>
<feature type="domain" description="RING-CH-type" evidence="6">
    <location>
        <begin position="249"/>
        <end position="311"/>
    </location>
</feature>
<accession>A0AAN7LSX6</accession>
<protein>
    <recommendedName>
        <fullName evidence="6">RING-CH-type domain-containing protein</fullName>
    </recommendedName>
</protein>
<keyword evidence="1" id="KW-0479">Metal-binding</keyword>
<dbReference type="AlphaFoldDB" id="A0AAN7LSX6"/>
<evidence type="ECO:0000313" key="8">
    <source>
        <dbReference type="Proteomes" id="UP001346149"/>
    </source>
</evidence>
<dbReference type="PANTHER" id="PTHR46158:SF1">
    <property type="entry name" value="RING_U-BOX SUPERFAMILY PROTEIN"/>
    <property type="match status" value="1"/>
</dbReference>
<evidence type="ECO:0000313" key="7">
    <source>
        <dbReference type="EMBL" id="KAK4790514.1"/>
    </source>
</evidence>